<name>A0A6A4HQE0_9AGAR</name>
<gene>
    <name evidence="1" type="ORF">BT96DRAFT_919811</name>
</gene>
<proteinExistence type="predicted"/>
<protein>
    <submittedName>
        <fullName evidence="1">Uncharacterized protein</fullName>
    </submittedName>
</protein>
<dbReference type="Proteomes" id="UP000799118">
    <property type="component" value="Unassembled WGS sequence"/>
</dbReference>
<sequence length="55" mass="6166">MVLWKSFATLLNDEFSTVAWERDVVGEPATCLVVAVSGQWIRREVRSKALLGQCV</sequence>
<organism evidence="1 2">
    <name type="scientific">Gymnopus androsaceus JB14</name>
    <dbReference type="NCBI Taxonomy" id="1447944"/>
    <lineage>
        <taxon>Eukaryota</taxon>
        <taxon>Fungi</taxon>
        <taxon>Dikarya</taxon>
        <taxon>Basidiomycota</taxon>
        <taxon>Agaricomycotina</taxon>
        <taxon>Agaricomycetes</taxon>
        <taxon>Agaricomycetidae</taxon>
        <taxon>Agaricales</taxon>
        <taxon>Marasmiineae</taxon>
        <taxon>Omphalotaceae</taxon>
        <taxon>Gymnopus</taxon>
    </lineage>
</organism>
<evidence type="ECO:0000313" key="1">
    <source>
        <dbReference type="EMBL" id="KAE9399911.1"/>
    </source>
</evidence>
<dbReference type="AlphaFoldDB" id="A0A6A4HQE0"/>
<evidence type="ECO:0000313" key="2">
    <source>
        <dbReference type="Proteomes" id="UP000799118"/>
    </source>
</evidence>
<accession>A0A6A4HQE0</accession>
<feature type="non-terminal residue" evidence="1">
    <location>
        <position position="55"/>
    </location>
</feature>
<reference evidence="1" key="1">
    <citation type="journal article" date="2019" name="Environ. Microbiol.">
        <title>Fungal ecological strategies reflected in gene transcription - a case study of two litter decomposers.</title>
        <authorList>
            <person name="Barbi F."/>
            <person name="Kohler A."/>
            <person name="Barry K."/>
            <person name="Baskaran P."/>
            <person name="Daum C."/>
            <person name="Fauchery L."/>
            <person name="Ihrmark K."/>
            <person name="Kuo A."/>
            <person name="LaButti K."/>
            <person name="Lipzen A."/>
            <person name="Morin E."/>
            <person name="Grigoriev I.V."/>
            <person name="Henrissat B."/>
            <person name="Lindahl B."/>
            <person name="Martin F."/>
        </authorList>
    </citation>
    <scope>NUCLEOTIDE SEQUENCE</scope>
    <source>
        <strain evidence="1">JB14</strain>
    </source>
</reference>
<keyword evidence="2" id="KW-1185">Reference proteome</keyword>
<dbReference type="EMBL" id="ML769463">
    <property type="protein sequence ID" value="KAE9399911.1"/>
    <property type="molecule type" value="Genomic_DNA"/>
</dbReference>